<feature type="region of interest" description="Disordered" evidence="1">
    <location>
        <begin position="1049"/>
        <end position="1290"/>
    </location>
</feature>
<feature type="compositionally biased region" description="Polar residues" evidence="1">
    <location>
        <begin position="551"/>
        <end position="568"/>
    </location>
</feature>
<dbReference type="RefSeq" id="XP_005711577.1">
    <property type="nucleotide sequence ID" value="XM_005711520.1"/>
</dbReference>
<feature type="compositionally biased region" description="Polar residues" evidence="1">
    <location>
        <begin position="929"/>
        <end position="938"/>
    </location>
</feature>
<accession>R7QUB6</accession>
<feature type="region of interest" description="Disordered" evidence="1">
    <location>
        <begin position="996"/>
        <end position="1033"/>
    </location>
</feature>
<feature type="compositionally biased region" description="Polar residues" evidence="1">
    <location>
        <begin position="310"/>
        <end position="325"/>
    </location>
</feature>
<feature type="compositionally biased region" description="Basic and acidic residues" evidence="1">
    <location>
        <begin position="1007"/>
        <end position="1033"/>
    </location>
</feature>
<feature type="compositionally biased region" description="Basic and acidic residues" evidence="1">
    <location>
        <begin position="367"/>
        <end position="379"/>
    </location>
</feature>
<name>R7QUB6_CHOCR</name>
<dbReference type="OMA" id="HRRHHEM"/>
<feature type="compositionally biased region" description="Basic and acidic residues" evidence="1">
    <location>
        <begin position="1082"/>
        <end position="1113"/>
    </location>
</feature>
<dbReference type="OrthoDB" id="6123at2759"/>
<feature type="compositionally biased region" description="Basic and acidic residues" evidence="1">
    <location>
        <begin position="216"/>
        <end position="230"/>
    </location>
</feature>
<feature type="compositionally biased region" description="Basic and acidic residues" evidence="1">
    <location>
        <begin position="503"/>
        <end position="521"/>
    </location>
</feature>
<feature type="compositionally biased region" description="Polar residues" evidence="1">
    <location>
        <begin position="458"/>
        <end position="471"/>
    </location>
</feature>
<dbReference type="GeneID" id="17319278"/>
<feature type="region of interest" description="Disordered" evidence="1">
    <location>
        <begin position="836"/>
        <end position="857"/>
    </location>
</feature>
<sequence>MGNDDEKLIDNVATIRKQNDASLAAFRSQCDANIVWLKETAASLFDFLPPSSGPSTPPSPRPPTRVQLKQLGPLPTIAKERGIVRRQQTDLIRLQDKENVENGAELQEEGRRPRVKIPRTRKRAPLATVVDIPLQRKALSREKASGMVDSAVLDSCAKGRKENSVKRNSRAPNDATPSSKNTSPASFNSALSHDSIADKKRVSEYFPPPNFDSNGEEEKEREENEPERNHSSTPLNQEGTEEVKQSREATKLSHSTRRSSISDAEFEDARQNSEGADEGPDRMDTSDSEGVPSPEQHPPSPCKEDDVESGTVSKSTPQKRAQQQKAVRPKKIARTDIPPPEPALDLVHAREESASFESEEEEDADSDTPKDVVSLRKSTEMVSIRGGVAKTQHTDSLRNTRRTAAESHPTKSSKKNPASARAGSGDRNSPGGDGADAKESPVIRRRRRPRKELVRSTAARSPQSDISSASEKSVERGRRISTPAESNQRIQGASSPSSSLNGDNHDSHSMESGRVSQEERASSIAETQRNEDSGTHVQANSERSRALPRSDTGSTCKGTGHEATNPSRQDLPLIEATKTVASLDTCKSPIVNYKMPKPRQRPVLTSSKMQYQNAGTADSIHSAVKHIPQTPQGSVRSSTIHDRFADSSSGRFPVDENGKLEQGGIGALSKIVSTPSTSANTSAGQGSIRANRLFTQTNNIYSAMKPRMSVQRSRSTNPKMPILHTPGARTPGKHAIVSSGVLVDSNINTHVSKPTTPESPLQNTTGILSKRNVDLSDAKGMHKKMGLPRELSFQTPAMAPSVETVSKSRRFEKHLTFSTANPTVGQGDGKTNFAAAPEPKTAPAQRAPLSRIEGKQGKSALRCKIESLYASKSSFTPQIPRNVDVLQAGVDEVFSDPQDGVGKCNSGTVLETRAISRDIPIKSTEESWNETMRATESSSVEDETTPSEKRIHHQQTNRSKYSEPMDDSLPEQTDHGILQKSLHVHIPGAHEHENLRMSLGNTSPDSGRVDVDRMASHSPSDRESDDKGSCTGRDENVIVASPLTNLVSSVSSFLPTPNEFSKEHKPEEKRASFEARQALKRHQQDMERREAEILARREAQRTAKQKEIDDKQRKAEKRRRLLAEAEKDRTEELRRKEQMRARKRREEEERQRIKKGEEDKRKEERRRRVLDQKKQIDKAAQRKEADAKRYGKLSKLPRPKLGQHGTTGNQFKQKQQQRPGHLHSRLPPTGSSRVPKMVSADSVPPPRTPQVEKRNREAEEPQWVMTAERHADGFETSVEERKRRRNKTVPSWAGKQALLHTLQAEKSDPDTLFARGAPSCNLETVFDVDEEKKRKYRSRDESGDWTRDRLTAQEEMHYKRQAGFFENA</sequence>
<dbReference type="KEGG" id="ccp:CHC_T00007796001"/>
<feature type="compositionally biased region" description="Basic and acidic residues" evidence="1">
    <location>
        <begin position="241"/>
        <end position="251"/>
    </location>
</feature>
<feature type="compositionally biased region" description="Basic and acidic residues" evidence="1">
    <location>
        <begin position="1169"/>
        <end position="1189"/>
    </location>
</feature>
<feature type="compositionally biased region" description="Basic and acidic residues" evidence="1">
    <location>
        <begin position="1267"/>
        <end position="1281"/>
    </location>
</feature>
<feature type="compositionally biased region" description="Polar residues" evidence="1">
    <location>
        <begin position="1049"/>
        <end position="1059"/>
    </location>
</feature>
<keyword evidence="3" id="KW-1185">Reference proteome</keyword>
<dbReference type="EMBL" id="HG002339">
    <property type="protein sequence ID" value="CDF41283.1"/>
    <property type="molecule type" value="Genomic_DNA"/>
</dbReference>
<evidence type="ECO:0000313" key="2">
    <source>
        <dbReference type="EMBL" id="CDF41283.1"/>
    </source>
</evidence>
<protein>
    <submittedName>
        <fullName evidence="2">Uncharacterized protein</fullName>
    </submittedName>
</protein>
<feature type="compositionally biased region" description="Basic and acidic residues" evidence="1">
    <location>
        <begin position="1121"/>
        <end position="1162"/>
    </location>
</feature>
<feature type="compositionally biased region" description="Basic and acidic residues" evidence="1">
    <location>
        <begin position="1060"/>
        <end position="1073"/>
    </location>
</feature>
<feature type="compositionally biased region" description="Polar residues" evidence="1">
    <location>
        <begin position="175"/>
        <end position="192"/>
    </location>
</feature>
<evidence type="ECO:0000313" key="3">
    <source>
        <dbReference type="Proteomes" id="UP000012073"/>
    </source>
</evidence>
<feature type="compositionally biased region" description="Basic and acidic residues" evidence="1">
    <location>
        <begin position="1250"/>
        <end position="1259"/>
    </location>
</feature>
<feature type="compositionally biased region" description="Polar residues" evidence="1">
    <location>
        <begin position="483"/>
        <end position="502"/>
    </location>
</feature>
<proteinExistence type="predicted"/>
<feature type="compositionally biased region" description="Acidic residues" evidence="1">
    <location>
        <begin position="357"/>
        <end position="366"/>
    </location>
</feature>
<feature type="region of interest" description="Disordered" evidence="1">
    <location>
        <begin position="921"/>
        <end position="972"/>
    </location>
</feature>
<organism evidence="2 3">
    <name type="scientific">Chondrus crispus</name>
    <name type="common">Carrageen Irish moss</name>
    <name type="synonym">Polymorpha crispa</name>
    <dbReference type="NCBI Taxonomy" id="2769"/>
    <lineage>
        <taxon>Eukaryota</taxon>
        <taxon>Rhodophyta</taxon>
        <taxon>Florideophyceae</taxon>
        <taxon>Rhodymeniophycidae</taxon>
        <taxon>Gigartinales</taxon>
        <taxon>Gigartinaceae</taxon>
        <taxon>Chondrus</taxon>
    </lineage>
</organism>
<gene>
    <name evidence="2" type="ORF">CHC_T00007796001</name>
</gene>
<reference evidence="3" key="1">
    <citation type="journal article" date="2013" name="Proc. Natl. Acad. Sci. U.S.A.">
        <title>Genome structure and metabolic features in the red seaweed Chondrus crispus shed light on evolution of the Archaeplastida.</title>
        <authorList>
            <person name="Collen J."/>
            <person name="Porcel B."/>
            <person name="Carre W."/>
            <person name="Ball S.G."/>
            <person name="Chaparro C."/>
            <person name="Tonon T."/>
            <person name="Barbeyron T."/>
            <person name="Michel G."/>
            <person name="Noel B."/>
            <person name="Valentin K."/>
            <person name="Elias M."/>
            <person name="Artiguenave F."/>
            <person name="Arun A."/>
            <person name="Aury J.M."/>
            <person name="Barbosa-Neto J.F."/>
            <person name="Bothwell J.H."/>
            <person name="Bouget F.Y."/>
            <person name="Brillet L."/>
            <person name="Cabello-Hurtado F."/>
            <person name="Capella-Gutierrez S."/>
            <person name="Charrier B."/>
            <person name="Cladiere L."/>
            <person name="Cock J.M."/>
            <person name="Coelho S.M."/>
            <person name="Colleoni C."/>
            <person name="Czjzek M."/>
            <person name="Da Silva C."/>
            <person name="Delage L."/>
            <person name="Denoeud F."/>
            <person name="Deschamps P."/>
            <person name="Dittami S.M."/>
            <person name="Gabaldon T."/>
            <person name="Gachon C.M."/>
            <person name="Groisillier A."/>
            <person name="Herve C."/>
            <person name="Jabbari K."/>
            <person name="Katinka M."/>
            <person name="Kloareg B."/>
            <person name="Kowalczyk N."/>
            <person name="Labadie K."/>
            <person name="Leblanc C."/>
            <person name="Lopez P.J."/>
            <person name="McLachlan D.H."/>
            <person name="Meslet-Cladiere L."/>
            <person name="Moustafa A."/>
            <person name="Nehr Z."/>
            <person name="Nyvall Collen P."/>
            <person name="Panaud O."/>
            <person name="Partensky F."/>
            <person name="Poulain J."/>
            <person name="Rensing S.A."/>
            <person name="Rousvoal S."/>
            <person name="Samson G."/>
            <person name="Symeonidi A."/>
            <person name="Weissenbach J."/>
            <person name="Zambounis A."/>
            <person name="Wincker P."/>
            <person name="Boyen C."/>
        </authorList>
    </citation>
    <scope>NUCLEOTIDE SEQUENCE [LARGE SCALE GENOMIC DNA]</scope>
    <source>
        <strain evidence="3">cv. Stackhouse</strain>
    </source>
</reference>
<dbReference type="Gramene" id="CDF41283">
    <property type="protein sequence ID" value="CDF41283"/>
    <property type="gene ID" value="CHC_T00007796001"/>
</dbReference>
<dbReference type="Proteomes" id="UP000012073">
    <property type="component" value="Unassembled WGS sequence"/>
</dbReference>
<feature type="compositionally biased region" description="Basic and acidic residues" evidence="1">
    <location>
        <begin position="392"/>
        <end position="409"/>
    </location>
</feature>
<evidence type="ECO:0000256" key="1">
    <source>
        <dbReference type="SAM" id="MobiDB-lite"/>
    </source>
</evidence>
<feature type="compositionally biased region" description="Polar residues" evidence="1">
    <location>
        <begin position="1204"/>
        <end position="1218"/>
    </location>
</feature>
<feature type="region of interest" description="Disordered" evidence="1">
    <location>
        <begin position="158"/>
        <end position="574"/>
    </location>
</feature>